<name>A0A5N6VB22_ASPTM</name>
<dbReference type="EMBL" id="ML738586">
    <property type="protein sequence ID" value="KAE8168142.1"/>
    <property type="molecule type" value="Genomic_DNA"/>
</dbReference>
<dbReference type="Proteomes" id="UP000326950">
    <property type="component" value="Unassembled WGS sequence"/>
</dbReference>
<gene>
    <name evidence="1" type="ORF">BDV40DRAFT_294692</name>
</gene>
<evidence type="ECO:0000313" key="2">
    <source>
        <dbReference type="Proteomes" id="UP000326950"/>
    </source>
</evidence>
<evidence type="ECO:0000313" key="1">
    <source>
        <dbReference type="EMBL" id="KAE8168142.1"/>
    </source>
</evidence>
<reference evidence="1 2" key="1">
    <citation type="submission" date="2019-04" db="EMBL/GenBank/DDBJ databases">
        <title>Friends and foes A comparative genomics study of 23 Aspergillus species from section Flavi.</title>
        <authorList>
            <consortium name="DOE Joint Genome Institute"/>
            <person name="Kjaerbolling I."/>
            <person name="Vesth T."/>
            <person name="Frisvad J.C."/>
            <person name="Nybo J.L."/>
            <person name="Theobald S."/>
            <person name="Kildgaard S."/>
            <person name="Isbrandt T."/>
            <person name="Kuo A."/>
            <person name="Sato A."/>
            <person name="Lyhne E.K."/>
            <person name="Kogle M.E."/>
            <person name="Wiebenga A."/>
            <person name="Kun R.S."/>
            <person name="Lubbers R.J."/>
            <person name="Makela M.R."/>
            <person name="Barry K."/>
            <person name="Chovatia M."/>
            <person name="Clum A."/>
            <person name="Daum C."/>
            <person name="Haridas S."/>
            <person name="He G."/>
            <person name="LaButti K."/>
            <person name="Lipzen A."/>
            <person name="Mondo S."/>
            <person name="Riley R."/>
            <person name="Salamov A."/>
            <person name="Simmons B.A."/>
            <person name="Magnuson J.K."/>
            <person name="Henrissat B."/>
            <person name="Mortensen U.H."/>
            <person name="Larsen T.O."/>
            <person name="Devries R.P."/>
            <person name="Grigoriev I.V."/>
            <person name="Machida M."/>
            <person name="Baker S.E."/>
            <person name="Andersen M.R."/>
        </authorList>
    </citation>
    <scope>NUCLEOTIDE SEQUENCE [LARGE SCALE GENOMIC DNA]</scope>
    <source>
        <strain evidence="1 2">CBS 117626</strain>
    </source>
</reference>
<protein>
    <submittedName>
        <fullName evidence="1">Uncharacterized protein</fullName>
    </submittedName>
</protein>
<keyword evidence="2" id="KW-1185">Reference proteome</keyword>
<dbReference type="AlphaFoldDB" id="A0A5N6VB22"/>
<organism evidence="1 2">
    <name type="scientific">Aspergillus tamarii</name>
    <dbReference type="NCBI Taxonomy" id="41984"/>
    <lineage>
        <taxon>Eukaryota</taxon>
        <taxon>Fungi</taxon>
        <taxon>Dikarya</taxon>
        <taxon>Ascomycota</taxon>
        <taxon>Pezizomycotina</taxon>
        <taxon>Eurotiomycetes</taxon>
        <taxon>Eurotiomycetidae</taxon>
        <taxon>Eurotiales</taxon>
        <taxon>Aspergillaceae</taxon>
        <taxon>Aspergillus</taxon>
        <taxon>Aspergillus subgen. Circumdati</taxon>
    </lineage>
</organism>
<accession>A0A5N6VB22</accession>
<sequence>METEFFDESWIEKIVSFTDTNSHWRLTGKLRDKNDQFSAGEIKHFPDAISGAYGTFRCQNVHCPTELAIMRIAMQIPYAGARPDSLALQASRNLPSYGQLMLDAYSTLRTRECKSAARLLGVKTELQDSTCMLPGGSILYLLIENSPGEQLDSAGFWGLGRRERDRIRQAFKAAWE</sequence>
<dbReference type="OrthoDB" id="5401170at2759"/>
<proteinExistence type="predicted"/>